<keyword evidence="4 12" id="KW-0812">Transmembrane</keyword>
<feature type="transmembrane region" description="Helical" evidence="12">
    <location>
        <begin position="190"/>
        <end position="212"/>
    </location>
</feature>
<feature type="transmembrane region" description="Helical" evidence="12">
    <location>
        <begin position="164"/>
        <end position="184"/>
    </location>
</feature>
<dbReference type="InterPro" id="IPR050083">
    <property type="entry name" value="HtpX_protease"/>
</dbReference>
<keyword evidence="9 11" id="KW-0482">Metalloprotease</keyword>
<accession>A1ZEY9</accession>
<keyword evidence="6 11" id="KW-0378">Hydrolase</keyword>
<evidence type="ECO:0000256" key="5">
    <source>
        <dbReference type="ARBA" id="ARBA00022723"/>
    </source>
</evidence>
<evidence type="ECO:0000256" key="4">
    <source>
        <dbReference type="ARBA" id="ARBA00022692"/>
    </source>
</evidence>
<evidence type="ECO:0000256" key="2">
    <source>
        <dbReference type="ARBA" id="ARBA00022475"/>
    </source>
</evidence>
<evidence type="ECO:0000256" key="6">
    <source>
        <dbReference type="ARBA" id="ARBA00022801"/>
    </source>
</evidence>
<comment type="similarity">
    <text evidence="11">Belongs to the peptidase M48 family.</text>
</comment>
<dbReference type="Gene3D" id="3.30.2010.10">
    <property type="entry name" value="Metalloproteases ('zincins'), catalytic domain"/>
    <property type="match status" value="1"/>
</dbReference>
<dbReference type="AlphaFoldDB" id="A1ZEY9"/>
<comment type="cofactor">
    <cofactor evidence="11">
        <name>Zn(2+)</name>
        <dbReference type="ChEBI" id="CHEBI:29105"/>
    </cofactor>
    <text evidence="11">Binds 1 zinc ion per subunit.</text>
</comment>
<reference evidence="14 15" key="1">
    <citation type="submission" date="2007-01" db="EMBL/GenBank/DDBJ databases">
        <authorList>
            <person name="Haygood M."/>
            <person name="Podell S."/>
            <person name="Anderson C."/>
            <person name="Hopkinson B."/>
            <person name="Roe K."/>
            <person name="Barbeau K."/>
            <person name="Gaasterland T."/>
            <person name="Ferriera S."/>
            <person name="Johnson J."/>
            <person name="Kravitz S."/>
            <person name="Beeson K."/>
            <person name="Sutton G."/>
            <person name="Rogers Y.-H."/>
            <person name="Friedman R."/>
            <person name="Frazier M."/>
            <person name="Venter J.C."/>
        </authorList>
    </citation>
    <scope>NUCLEOTIDE SEQUENCE [LARGE SCALE GENOMIC DNA]</scope>
    <source>
        <strain evidence="14 15">ATCC 23134</strain>
    </source>
</reference>
<sequence length="321" mass="35542">MLAEEVIGQHKTRNQLHTLILFVSMLSLIALLGYLLAGQLGVIASVIMGILLMALAPGISPALILRMYKARPIDPYNAPNLHKIVQVLAKRAKLKAVPKLYYVPSTMMNAFAVGTPQSAHIAVTDGLLKTLNLRELAGVLAHEVSHISNNDMRVMSVADMMSRLTGLLSNIGQILLIINLPLLLVGEVGVSWWAILLLIFASPLVGLLQLALSRTREFNADLHAALLTDDPMGLALALKKVAYYSSNLLRQIIVPGYKVREPSIFRSHPNTEERIARLQAMEDKGEPVFQLSEEEASRVLFEKYAHMLASRPRWRPGGFWY</sequence>
<evidence type="ECO:0000256" key="1">
    <source>
        <dbReference type="ARBA" id="ARBA00004651"/>
    </source>
</evidence>
<feature type="transmembrane region" description="Helical" evidence="12">
    <location>
        <begin position="43"/>
        <end position="65"/>
    </location>
</feature>
<keyword evidence="10 12" id="KW-0472">Membrane</keyword>
<evidence type="ECO:0000256" key="9">
    <source>
        <dbReference type="ARBA" id="ARBA00023049"/>
    </source>
</evidence>
<keyword evidence="14" id="KW-0346">Stress response</keyword>
<comment type="caution">
    <text evidence="14">The sequence shown here is derived from an EMBL/GenBank/DDBJ whole genome shotgun (WGS) entry which is preliminary data.</text>
</comment>
<dbReference type="GO" id="GO:0046872">
    <property type="term" value="F:metal ion binding"/>
    <property type="evidence" value="ECO:0007669"/>
    <property type="project" value="UniProtKB-KW"/>
</dbReference>
<dbReference type="RefSeq" id="WP_002694239.1">
    <property type="nucleotide sequence ID" value="NZ_AAWS01000004.1"/>
</dbReference>
<dbReference type="eggNOG" id="COG0501">
    <property type="taxonomic scope" value="Bacteria"/>
</dbReference>
<dbReference type="EMBL" id="AAWS01000004">
    <property type="protein sequence ID" value="EAY31091.1"/>
    <property type="molecule type" value="Genomic_DNA"/>
</dbReference>
<organism evidence="14 15">
    <name type="scientific">Microscilla marina ATCC 23134</name>
    <dbReference type="NCBI Taxonomy" id="313606"/>
    <lineage>
        <taxon>Bacteria</taxon>
        <taxon>Pseudomonadati</taxon>
        <taxon>Bacteroidota</taxon>
        <taxon>Cytophagia</taxon>
        <taxon>Cytophagales</taxon>
        <taxon>Microscillaceae</taxon>
        <taxon>Microscilla</taxon>
    </lineage>
</organism>
<evidence type="ECO:0000313" key="15">
    <source>
        <dbReference type="Proteomes" id="UP000004095"/>
    </source>
</evidence>
<dbReference type="InterPro" id="IPR001915">
    <property type="entry name" value="Peptidase_M48"/>
</dbReference>
<feature type="transmembrane region" description="Helical" evidence="12">
    <location>
        <begin position="19"/>
        <end position="37"/>
    </location>
</feature>
<dbReference type="CDD" id="cd07339">
    <property type="entry name" value="M48B_HtpX_like"/>
    <property type="match status" value="1"/>
</dbReference>
<name>A1ZEY9_MICM2</name>
<protein>
    <submittedName>
        <fullName evidence="14">Heat shock protein</fullName>
    </submittedName>
</protein>
<proteinExistence type="inferred from homology"/>
<evidence type="ECO:0000259" key="13">
    <source>
        <dbReference type="Pfam" id="PF01435"/>
    </source>
</evidence>
<evidence type="ECO:0000313" key="14">
    <source>
        <dbReference type="EMBL" id="EAY31091.1"/>
    </source>
</evidence>
<dbReference type="GO" id="GO:0006508">
    <property type="term" value="P:proteolysis"/>
    <property type="evidence" value="ECO:0007669"/>
    <property type="project" value="UniProtKB-KW"/>
</dbReference>
<comment type="subcellular location">
    <subcellularLocation>
        <location evidence="1">Cell membrane</location>
        <topology evidence="1">Multi-pass membrane protein</topology>
    </subcellularLocation>
</comment>
<evidence type="ECO:0000256" key="12">
    <source>
        <dbReference type="SAM" id="Phobius"/>
    </source>
</evidence>
<keyword evidence="15" id="KW-1185">Reference proteome</keyword>
<keyword evidence="8 12" id="KW-1133">Transmembrane helix</keyword>
<keyword evidence="3 11" id="KW-0645">Protease</keyword>
<evidence type="ECO:0000256" key="10">
    <source>
        <dbReference type="ARBA" id="ARBA00023136"/>
    </source>
</evidence>
<keyword evidence="2" id="KW-1003">Cell membrane</keyword>
<dbReference type="PANTHER" id="PTHR43221:SF1">
    <property type="entry name" value="PROTEASE HTPX"/>
    <property type="match status" value="1"/>
</dbReference>
<gene>
    <name evidence="14" type="ORF">M23134_07499</name>
</gene>
<evidence type="ECO:0000256" key="8">
    <source>
        <dbReference type="ARBA" id="ARBA00022989"/>
    </source>
</evidence>
<keyword evidence="5" id="KW-0479">Metal-binding</keyword>
<keyword evidence="7 11" id="KW-0862">Zinc</keyword>
<dbReference type="GO" id="GO:0005886">
    <property type="term" value="C:plasma membrane"/>
    <property type="evidence" value="ECO:0007669"/>
    <property type="project" value="UniProtKB-SubCell"/>
</dbReference>
<dbReference type="Pfam" id="PF01435">
    <property type="entry name" value="Peptidase_M48"/>
    <property type="match status" value="1"/>
</dbReference>
<dbReference type="Proteomes" id="UP000004095">
    <property type="component" value="Unassembled WGS sequence"/>
</dbReference>
<evidence type="ECO:0000256" key="3">
    <source>
        <dbReference type="ARBA" id="ARBA00022670"/>
    </source>
</evidence>
<feature type="domain" description="Peptidase M48" evidence="13">
    <location>
        <begin position="77"/>
        <end position="281"/>
    </location>
</feature>
<evidence type="ECO:0000256" key="7">
    <source>
        <dbReference type="ARBA" id="ARBA00022833"/>
    </source>
</evidence>
<dbReference type="GO" id="GO:0004222">
    <property type="term" value="F:metalloendopeptidase activity"/>
    <property type="evidence" value="ECO:0007669"/>
    <property type="project" value="InterPro"/>
</dbReference>
<dbReference type="PANTHER" id="PTHR43221">
    <property type="entry name" value="PROTEASE HTPX"/>
    <property type="match status" value="1"/>
</dbReference>
<evidence type="ECO:0000256" key="11">
    <source>
        <dbReference type="RuleBase" id="RU003983"/>
    </source>
</evidence>